<dbReference type="InterPro" id="IPR011613">
    <property type="entry name" value="GH15-like"/>
</dbReference>
<dbReference type="Gene3D" id="1.50.10.10">
    <property type="match status" value="1"/>
</dbReference>
<dbReference type="InterPro" id="IPR008928">
    <property type="entry name" value="6-hairpin_glycosidase_sf"/>
</dbReference>
<dbReference type="EMBL" id="BAAATD010000006">
    <property type="protein sequence ID" value="GAA2608154.1"/>
    <property type="molecule type" value="Genomic_DNA"/>
</dbReference>
<dbReference type="SUPFAM" id="SSF48208">
    <property type="entry name" value="Six-hairpin glycosidases"/>
    <property type="match status" value="1"/>
</dbReference>
<name>A0ABP6CD32_9ACTN</name>
<dbReference type="Pfam" id="PF00723">
    <property type="entry name" value="Glyco_hydro_15"/>
    <property type="match status" value="1"/>
</dbReference>
<feature type="domain" description="Trehalase-like N-terminal" evidence="2">
    <location>
        <begin position="18"/>
        <end position="92"/>
    </location>
</feature>
<dbReference type="GO" id="GO:0016787">
    <property type="term" value="F:hydrolase activity"/>
    <property type="evidence" value="ECO:0007669"/>
    <property type="project" value="UniProtKB-KW"/>
</dbReference>
<dbReference type="PANTHER" id="PTHR31616">
    <property type="entry name" value="TREHALASE"/>
    <property type="match status" value="1"/>
</dbReference>
<reference evidence="4" key="1">
    <citation type="journal article" date="2019" name="Int. J. Syst. Evol. Microbiol.">
        <title>The Global Catalogue of Microorganisms (GCM) 10K type strain sequencing project: providing services to taxonomists for standard genome sequencing and annotation.</title>
        <authorList>
            <consortium name="The Broad Institute Genomics Platform"/>
            <consortium name="The Broad Institute Genome Sequencing Center for Infectious Disease"/>
            <person name="Wu L."/>
            <person name="Ma J."/>
        </authorList>
    </citation>
    <scope>NUCLEOTIDE SEQUENCE [LARGE SCALE GENOMIC DNA]</scope>
    <source>
        <strain evidence="4">JCM 6833</strain>
    </source>
</reference>
<organism evidence="3 4">
    <name type="scientific">Actinomadura fulvescens</name>
    <dbReference type="NCBI Taxonomy" id="46160"/>
    <lineage>
        <taxon>Bacteria</taxon>
        <taxon>Bacillati</taxon>
        <taxon>Actinomycetota</taxon>
        <taxon>Actinomycetes</taxon>
        <taxon>Streptosporangiales</taxon>
        <taxon>Thermomonosporaceae</taxon>
        <taxon>Actinomadura</taxon>
    </lineage>
</organism>
<dbReference type="Proteomes" id="UP001501509">
    <property type="component" value="Unassembled WGS sequence"/>
</dbReference>
<accession>A0ABP6CD32</accession>
<feature type="domain" description="GH15-like" evidence="1">
    <location>
        <begin position="257"/>
        <end position="617"/>
    </location>
</feature>
<evidence type="ECO:0000259" key="1">
    <source>
        <dbReference type="Pfam" id="PF00723"/>
    </source>
</evidence>
<evidence type="ECO:0000313" key="3">
    <source>
        <dbReference type="EMBL" id="GAA2608154.1"/>
    </source>
</evidence>
<sequence length="638" mass="71096">MTPPPAGMDGAYGFSPFPPIAEYAFLSDCETTALIAADGQVEWMCLPRMDSPSVFGAMLDRDAGTFRLGPAEIRRPAQRRYIPGTMVLETSWWTGRGWVVVLDALLAGPWHHRGLRSSAHTRAPTDTEAEHVLLRTVRCVSGSVQIRLDCTPVFDYGRAPAVWEYVGDDYHEAVARAPGAGLELRLTTDLMLGFEGDSLALGRTLLKEGEGRFAALSWSGHPPPRTYEAAQQRMLWTVHHWQRWLDGGRFPDHRWSDFLQRSVITLKGLTYAPTGAIAAAATTSLPETPGGERNWDYRYTWIRDATMTLWAMYALGYDWEANEFLYFIADTVTAGHRLQIMYGIDGRADLPEETLGHLHGYDGARPVRIGNGAHAQAQHDVWGAVVSSIYLHVGLRHRLDERQWTIVRTEVDCALRHWRAPDCGLWEVRGAPQHFVSSKVYCWLAAERGARLASLREEHDLAATWRAAAAEIQADILEHGVDERGVFVQRYGASTLDASALLIPILGFLPADDPRVKATVLAIADELTEDDLVLRYRTDETDDALDGEEGTFTICSFWLVSALIIIGEVERGRRLCEKLLSLASSLQLYGEEIDQSTGRHLGNFPQAFTHLALINAVMQVIRAERGLPPLTLDGEQQF</sequence>
<dbReference type="PANTHER" id="PTHR31616:SF10">
    <property type="entry name" value="TREHALASE"/>
    <property type="match status" value="1"/>
</dbReference>
<keyword evidence="4" id="KW-1185">Reference proteome</keyword>
<evidence type="ECO:0000313" key="4">
    <source>
        <dbReference type="Proteomes" id="UP001501509"/>
    </source>
</evidence>
<comment type="caution">
    <text evidence="3">The sequence shown here is derived from an EMBL/GenBank/DDBJ whole genome shotgun (WGS) entry which is preliminary data.</text>
</comment>
<keyword evidence="3" id="KW-0378">Hydrolase</keyword>
<gene>
    <name evidence="3" type="ORF">GCM10010411_47980</name>
</gene>
<dbReference type="InterPro" id="IPR045582">
    <property type="entry name" value="Trehalase-like_N"/>
</dbReference>
<dbReference type="InterPro" id="IPR012341">
    <property type="entry name" value="6hp_glycosidase-like_sf"/>
</dbReference>
<dbReference type="RefSeq" id="WP_344544237.1">
    <property type="nucleotide sequence ID" value="NZ_BAAATD010000006.1"/>
</dbReference>
<dbReference type="Pfam" id="PF19291">
    <property type="entry name" value="TREH_N"/>
    <property type="match status" value="1"/>
</dbReference>
<evidence type="ECO:0000259" key="2">
    <source>
        <dbReference type="Pfam" id="PF19291"/>
    </source>
</evidence>
<proteinExistence type="predicted"/>
<protein>
    <submittedName>
        <fullName evidence="3">Glycoside hydrolase family 15 protein</fullName>
    </submittedName>
</protein>